<dbReference type="EMBL" id="LCIT01000003">
    <property type="protein sequence ID" value="KKT63489.1"/>
    <property type="molecule type" value="Genomic_DNA"/>
</dbReference>
<dbReference type="Proteomes" id="UP000033945">
    <property type="component" value="Unassembled WGS sequence"/>
</dbReference>
<name>A0A0G1LUU8_9BACT</name>
<comment type="caution">
    <text evidence="1">The sequence shown here is derived from an EMBL/GenBank/DDBJ whole genome shotgun (WGS) entry which is preliminary data.</text>
</comment>
<dbReference type="AlphaFoldDB" id="A0A0G1LUU8"/>
<organism evidence="1 2">
    <name type="scientific">Candidatus Giovannonibacteria bacterium GW2011_GWA2_44_26</name>
    <dbReference type="NCBI Taxonomy" id="1618648"/>
    <lineage>
        <taxon>Bacteria</taxon>
        <taxon>Candidatus Giovannoniibacteriota</taxon>
    </lineage>
</organism>
<evidence type="ECO:0000313" key="2">
    <source>
        <dbReference type="Proteomes" id="UP000033945"/>
    </source>
</evidence>
<gene>
    <name evidence="1" type="ORF">UW55_C0003G0057</name>
</gene>
<protein>
    <submittedName>
        <fullName evidence="1">Uncharacterized protein</fullName>
    </submittedName>
</protein>
<reference evidence="1 2" key="1">
    <citation type="journal article" date="2015" name="Nature">
        <title>rRNA introns, odd ribosomes, and small enigmatic genomes across a large radiation of phyla.</title>
        <authorList>
            <person name="Brown C.T."/>
            <person name="Hug L.A."/>
            <person name="Thomas B.C."/>
            <person name="Sharon I."/>
            <person name="Castelle C.J."/>
            <person name="Singh A."/>
            <person name="Wilkins M.J."/>
            <person name="Williams K.H."/>
            <person name="Banfield J.F."/>
        </authorList>
    </citation>
    <scope>NUCLEOTIDE SEQUENCE [LARGE SCALE GENOMIC DNA]</scope>
</reference>
<proteinExistence type="predicted"/>
<evidence type="ECO:0000313" key="1">
    <source>
        <dbReference type="EMBL" id="KKT63489.1"/>
    </source>
</evidence>
<sequence>MKIIEKGRHVAKPWWKKWLGINGTKESAELLCEICKTKFKLQQNRDTTLIRADCYDENYRIIFYFIRCPHCTHINKYAREAVESENEIA</sequence>
<accession>A0A0G1LUU8</accession>